<evidence type="ECO:0000313" key="5">
    <source>
        <dbReference type="Proteomes" id="UP000010367"/>
    </source>
</evidence>
<accession>K9TDN7</accession>
<dbReference type="InterPro" id="IPR004155">
    <property type="entry name" value="PBS_lyase_HEAT"/>
</dbReference>
<dbReference type="SUPFAM" id="SSF48371">
    <property type="entry name" value="ARM repeat"/>
    <property type="match status" value="2"/>
</dbReference>
<dbReference type="SMART" id="SM00567">
    <property type="entry name" value="EZ_HEAT"/>
    <property type="match status" value="9"/>
</dbReference>
<dbReference type="PANTHER" id="PTHR12697:SF38">
    <property type="entry name" value="PBS LYASE HEAT DOMAIN PROTEIN REPEAT-CONTAINING PROTEIN"/>
    <property type="match status" value="1"/>
</dbReference>
<keyword evidence="4" id="KW-0456">Lyase</keyword>
<dbReference type="AlphaFoldDB" id="K9TDN7"/>
<dbReference type="Proteomes" id="UP000010367">
    <property type="component" value="Chromosome"/>
</dbReference>
<evidence type="ECO:0000313" key="4">
    <source>
        <dbReference type="EMBL" id="AFY80241.1"/>
    </source>
</evidence>
<dbReference type="GO" id="GO:0016829">
    <property type="term" value="F:lyase activity"/>
    <property type="evidence" value="ECO:0007669"/>
    <property type="project" value="UniProtKB-KW"/>
</dbReference>
<keyword evidence="2" id="KW-0605">Phycobilisome</keyword>
<keyword evidence="5" id="KW-1185">Reference proteome</keyword>
<dbReference type="Gene3D" id="1.25.10.10">
    <property type="entry name" value="Leucine-rich Repeat Variant"/>
    <property type="match status" value="3"/>
</dbReference>
<dbReference type="InterPro" id="IPR016024">
    <property type="entry name" value="ARM-type_fold"/>
</dbReference>
<dbReference type="GO" id="GO:0016491">
    <property type="term" value="F:oxidoreductase activity"/>
    <property type="evidence" value="ECO:0007669"/>
    <property type="project" value="TreeGrafter"/>
</dbReference>
<sequence length="482" mass="52288">MANLAPSPIQNLPLNMPPTLSNLLEQANEAAKQEDWQFVTQCLEKLATTPGTARVESLPVSTEEPNGRSPHLNPSSLLGLADQVLEYGDFQQRWEVAKVFPRLGTEAIAPLLEILADPDAEVELRWFAGRILAEFNSPEAIAALIELLNTQEEEELSSMAATALAQMGEPAIAALTEQLADSTSRALAVRSLGKIHNPQIIEPLLSVVSDRDPQVRAEAVAALNSYDDPRIPLVLVESIHDFHASVRREATIGLGLCAMRPSYKNDTQGIYKAIASEIEELLRERLWDFNPKVAHQAAISLGRVATPKAAACLNEILDSPSAPIPLQINAVRALAWMGTLEALEYLETALVSPEKNSSSPEVIAEIVSLLGRIEVPQLKPKAAQMLTELLNRKPKVAGRDSMRREQAIASGLGYLGQKTSIAPLIQLLATSEPGVRFHAIAALKKIAPDQAYLQLLDLCDQPTASPSLQQGVAIALEEWVKS</sequence>
<dbReference type="Pfam" id="PF13646">
    <property type="entry name" value="HEAT_2"/>
    <property type="match status" value="4"/>
</dbReference>
<dbReference type="InterPro" id="IPR011989">
    <property type="entry name" value="ARM-like"/>
</dbReference>
<reference evidence="4 5" key="1">
    <citation type="submission" date="2012-06" db="EMBL/GenBank/DDBJ databases">
        <title>Finished chromosome of genome of Oscillatoria acuminata PCC 6304.</title>
        <authorList>
            <consortium name="US DOE Joint Genome Institute"/>
            <person name="Gugger M."/>
            <person name="Coursin T."/>
            <person name="Rippka R."/>
            <person name="Tandeau De Marsac N."/>
            <person name="Huntemann M."/>
            <person name="Wei C.-L."/>
            <person name="Han J."/>
            <person name="Detter J.C."/>
            <person name="Han C."/>
            <person name="Tapia R."/>
            <person name="Davenport K."/>
            <person name="Daligault H."/>
            <person name="Erkkila T."/>
            <person name="Gu W."/>
            <person name="Munk A.C.C."/>
            <person name="Teshima H."/>
            <person name="Xu Y."/>
            <person name="Chain P."/>
            <person name="Chen A."/>
            <person name="Krypides N."/>
            <person name="Mavromatis K."/>
            <person name="Markowitz V."/>
            <person name="Szeto E."/>
            <person name="Ivanova N."/>
            <person name="Mikhailova N."/>
            <person name="Ovchinnikova G."/>
            <person name="Pagani I."/>
            <person name="Pati A."/>
            <person name="Goodwin L."/>
            <person name="Peters L."/>
            <person name="Pitluck S."/>
            <person name="Woyke T."/>
            <person name="Kerfeld C."/>
        </authorList>
    </citation>
    <scope>NUCLEOTIDE SEQUENCE [LARGE SCALE GENOMIC DNA]</scope>
    <source>
        <strain evidence="4 5">PCC 6304</strain>
    </source>
</reference>
<dbReference type="STRING" id="56110.Oscil6304_0495"/>
<feature type="region of interest" description="Disordered" evidence="3">
    <location>
        <begin position="53"/>
        <end position="74"/>
    </location>
</feature>
<gene>
    <name evidence="4" type="ORF">Oscil6304_0495</name>
</gene>
<protein>
    <submittedName>
        <fullName evidence="4">PBS lyase HEAT-like repeat protein</fullName>
    </submittedName>
</protein>
<evidence type="ECO:0000256" key="3">
    <source>
        <dbReference type="SAM" id="MobiDB-lite"/>
    </source>
</evidence>
<dbReference type="GO" id="GO:0030089">
    <property type="term" value="C:phycobilisome"/>
    <property type="evidence" value="ECO:0007669"/>
    <property type="project" value="UniProtKB-KW"/>
</dbReference>
<dbReference type="InParanoid" id="K9TDN7"/>
<dbReference type="KEGG" id="oac:Oscil6304_0495"/>
<dbReference type="EMBL" id="CP003607">
    <property type="protein sequence ID" value="AFY80241.1"/>
    <property type="molecule type" value="Genomic_DNA"/>
</dbReference>
<proteinExistence type="predicted"/>
<name>K9TDN7_9CYAN</name>
<keyword evidence="1" id="KW-0042">Antenna complex</keyword>
<dbReference type="HOGENOM" id="CLU_052019_0_0_3"/>
<organism evidence="4 5">
    <name type="scientific">Oscillatoria acuminata PCC 6304</name>
    <dbReference type="NCBI Taxonomy" id="56110"/>
    <lineage>
        <taxon>Bacteria</taxon>
        <taxon>Bacillati</taxon>
        <taxon>Cyanobacteriota</taxon>
        <taxon>Cyanophyceae</taxon>
        <taxon>Oscillatoriophycideae</taxon>
        <taxon>Oscillatoriales</taxon>
        <taxon>Oscillatoriaceae</taxon>
        <taxon>Oscillatoria</taxon>
    </lineage>
</organism>
<evidence type="ECO:0000256" key="2">
    <source>
        <dbReference type="ARBA" id="ARBA00022738"/>
    </source>
</evidence>
<evidence type="ECO:0000256" key="1">
    <source>
        <dbReference type="ARBA" id="ARBA00022549"/>
    </source>
</evidence>
<dbReference type="eggNOG" id="COG1413">
    <property type="taxonomic scope" value="Bacteria"/>
</dbReference>
<dbReference type="PANTHER" id="PTHR12697">
    <property type="entry name" value="PBS LYASE HEAT-LIKE PROTEIN"/>
    <property type="match status" value="1"/>
</dbReference>